<dbReference type="InterPro" id="IPR001347">
    <property type="entry name" value="SIS_dom"/>
</dbReference>
<dbReference type="CDD" id="cd05009">
    <property type="entry name" value="SIS_GlmS_GlmD_2"/>
    <property type="match status" value="1"/>
</dbReference>
<dbReference type="PANTHER" id="PTHR10937:SF0">
    <property type="entry name" value="GLUTAMINE--FRUCTOSE-6-PHOSPHATE TRANSAMINASE (ISOMERIZING)"/>
    <property type="match status" value="1"/>
</dbReference>
<name>X0UQ82_9ZZZZ</name>
<comment type="caution">
    <text evidence="3">The sequence shown here is derived from an EMBL/GenBank/DDBJ whole genome shotgun (WGS) entry which is preliminary data.</text>
</comment>
<accession>X0UQ82</accession>
<gene>
    <name evidence="3" type="ORF">S01H1_25570</name>
</gene>
<dbReference type="Pfam" id="PF01380">
    <property type="entry name" value="SIS"/>
    <property type="match status" value="2"/>
</dbReference>
<dbReference type="GO" id="GO:0006047">
    <property type="term" value="P:UDP-N-acetylglucosamine metabolic process"/>
    <property type="evidence" value="ECO:0007669"/>
    <property type="project" value="TreeGrafter"/>
</dbReference>
<dbReference type="GO" id="GO:0046349">
    <property type="term" value="P:amino sugar biosynthetic process"/>
    <property type="evidence" value="ECO:0007669"/>
    <property type="project" value="UniProtKB-ARBA"/>
</dbReference>
<dbReference type="InterPro" id="IPR035490">
    <property type="entry name" value="GlmS/FrlB_SIS"/>
</dbReference>
<evidence type="ECO:0000256" key="1">
    <source>
        <dbReference type="ARBA" id="ARBA00022737"/>
    </source>
</evidence>
<reference evidence="3" key="1">
    <citation type="journal article" date="2014" name="Front. Microbiol.">
        <title>High frequency of phylogenetically diverse reductive dehalogenase-homologous genes in deep subseafloor sedimentary metagenomes.</title>
        <authorList>
            <person name="Kawai M."/>
            <person name="Futagami T."/>
            <person name="Toyoda A."/>
            <person name="Takaki Y."/>
            <person name="Nishi S."/>
            <person name="Hori S."/>
            <person name="Arai W."/>
            <person name="Tsubouchi T."/>
            <person name="Morono Y."/>
            <person name="Uchiyama I."/>
            <person name="Ito T."/>
            <person name="Fujiyama A."/>
            <person name="Inagaki F."/>
            <person name="Takami H."/>
        </authorList>
    </citation>
    <scope>NUCLEOTIDE SEQUENCE</scope>
    <source>
        <strain evidence="3">Expedition CK06-06</strain>
    </source>
</reference>
<dbReference type="AlphaFoldDB" id="X0UQ82"/>
<feature type="domain" description="SIS" evidence="2">
    <location>
        <begin position="1"/>
        <end position="64"/>
    </location>
</feature>
<evidence type="ECO:0000259" key="2">
    <source>
        <dbReference type="PROSITE" id="PS51464"/>
    </source>
</evidence>
<dbReference type="CDD" id="cd05008">
    <property type="entry name" value="SIS_GlmS_GlmD_1"/>
    <property type="match status" value="1"/>
</dbReference>
<dbReference type="GO" id="GO:0097367">
    <property type="term" value="F:carbohydrate derivative binding"/>
    <property type="evidence" value="ECO:0007669"/>
    <property type="project" value="InterPro"/>
</dbReference>
<dbReference type="GO" id="GO:0006487">
    <property type="term" value="P:protein N-linked glycosylation"/>
    <property type="evidence" value="ECO:0007669"/>
    <property type="project" value="TreeGrafter"/>
</dbReference>
<dbReference type="PANTHER" id="PTHR10937">
    <property type="entry name" value="GLUCOSAMINE--FRUCTOSE-6-PHOSPHATE AMINOTRANSFERASE, ISOMERIZING"/>
    <property type="match status" value="1"/>
</dbReference>
<dbReference type="GO" id="GO:0004360">
    <property type="term" value="F:glutamine-fructose-6-phosphate transaminase (isomerizing) activity"/>
    <property type="evidence" value="ECO:0007669"/>
    <property type="project" value="TreeGrafter"/>
</dbReference>
<dbReference type="GO" id="GO:0005829">
    <property type="term" value="C:cytosol"/>
    <property type="evidence" value="ECO:0007669"/>
    <property type="project" value="TreeGrafter"/>
</dbReference>
<feature type="non-terminal residue" evidence="3">
    <location>
        <position position="1"/>
    </location>
</feature>
<dbReference type="InterPro" id="IPR046348">
    <property type="entry name" value="SIS_dom_sf"/>
</dbReference>
<dbReference type="GO" id="GO:0006002">
    <property type="term" value="P:fructose 6-phosphate metabolic process"/>
    <property type="evidence" value="ECO:0007669"/>
    <property type="project" value="TreeGrafter"/>
</dbReference>
<protein>
    <recommendedName>
        <fullName evidence="2">SIS domain-containing protein</fullName>
    </recommendedName>
</protein>
<evidence type="ECO:0000313" key="3">
    <source>
        <dbReference type="EMBL" id="GAF90650.1"/>
    </source>
</evidence>
<feature type="domain" description="SIS" evidence="2">
    <location>
        <begin position="105"/>
        <end position="250"/>
    </location>
</feature>
<dbReference type="SUPFAM" id="SSF53697">
    <property type="entry name" value="SIS domain"/>
    <property type="match status" value="1"/>
</dbReference>
<organism evidence="3">
    <name type="scientific">marine sediment metagenome</name>
    <dbReference type="NCBI Taxonomy" id="412755"/>
    <lineage>
        <taxon>unclassified sequences</taxon>
        <taxon>metagenomes</taxon>
        <taxon>ecological metagenomes</taxon>
    </lineage>
</organism>
<dbReference type="PROSITE" id="PS51464">
    <property type="entry name" value="SIS"/>
    <property type="match status" value="2"/>
</dbReference>
<dbReference type="InterPro" id="IPR035466">
    <property type="entry name" value="GlmS/AgaS_SIS"/>
</dbReference>
<dbReference type="Gene3D" id="3.40.50.10490">
    <property type="entry name" value="Glucose-6-phosphate isomerase like protein, domain 1"/>
    <property type="match status" value="2"/>
</dbReference>
<keyword evidence="1" id="KW-0677">Repeat</keyword>
<dbReference type="FunFam" id="3.40.50.10490:FF:000002">
    <property type="entry name" value="Glutamine--fructose-6-phosphate aminotransferase [isomerizing]"/>
    <property type="match status" value="1"/>
</dbReference>
<proteinExistence type="predicted"/>
<dbReference type="EMBL" id="BARS01015454">
    <property type="protein sequence ID" value="GAF90650.1"/>
    <property type="molecule type" value="Genomic_DNA"/>
</dbReference>
<sequence length="260" mass="28925">EAKQAGAKTLAICNVLGSSIAREADGVIYTHAGPEIAVASTKAYTAQLAILYLLTIYIAEIKNTLPIREKKRLLKELKKVPRLLKAMLGALKGDRNKIAEYAKNFREYYLKKHNKSTFLYLARNINYPNALEGALKLKEISYIAAEGYPAGEMKHGPIALIDENPWVVCIATKSKVYEKILSNIQEVKARGGIVLAIVTKGDTQIAGQKVNYIIEVPEIDEFFSPLLVIIPLQLLAYYVARKFGYDIDQPRNLAKSVTVE</sequence>